<evidence type="ECO:0000313" key="5">
    <source>
        <dbReference type="Proteomes" id="UP000005203"/>
    </source>
</evidence>
<accession>A0A8B8GTQ3</accession>
<keyword evidence="5" id="KW-1185">Reference proteome</keyword>
<reference evidence="6" key="2">
    <citation type="submission" date="2025-04" db="UniProtKB">
        <authorList>
            <consortium name="RefSeq"/>
        </authorList>
    </citation>
    <scope>IDENTIFICATION</scope>
    <source>
        <strain evidence="6">DH4</strain>
        <tissue evidence="6">Whole body</tissue>
    </source>
</reference>
<accession>A0A7M7KYL0</accession>
<dbReference type="EnsemblMetazoa" id="XM_026439262">
    <property type="protein sequence ID" value="XP_026295047"/>
    <property type="gene ID" value="LOC726793"/>
</dbReference>
<dbReference type="GO" id="GO:0005319">
    <property type="term" value="F:lipid transporter activity"/>
    <property type="evidence" value="ECO:0007669"/>
    <property type="project" value="InterPro"/>
</dbReference>
<dbReference type="InterPro" id="IPR015819">
    <property type="entry name" value="Lipid_transp_b-sht_shell"/>
</dbReference>
<organism evidence="4">
    <name type="scientific">Apis mellifera</name>
    <name type="common">Honeybee</name>
    <dbReference type="NCBI Taxonomy" id="7460"/>
    <lineage>
        <taxon>Eukaryota</taxon>
        <taxon>Metazoa</taxon>
        <taxon>Ecdysozoa</taxon>
        <taxon>Arthropoda</taxon>
        <taxon>Hexapoda</taxon>
        <taxon>Insecta</taxon>
        <taxon>Pterygota</taxon>
        <taxon>Neoptera</taxon>
        <taxon>Endopterygota</taxon>
        <taxon>Hymenoptera</taxon>
        <taxon>Apocrita</taxon>
        <taxon>Aculeata</taxon>
        <taxon>Apoidea</taxon>
        <taxon>Anthophila</taxon>
        <taxon>Apidae</taxon>
        <taxon>Apis</taxon>
    </lineage>
</organism>
<keyword evidence="1" id="KW-0732">Signal</keyword>
<name>A0A7M7KYL0_APIME</name>
<dbReference type="InterPro" id="IPR001747">
    <property type="entry name" value="Vitellogenin_N"/>
</dbReference>
<gene>
    <name evidence="4" type="primary">726793</name>
    <name evidence="6" type="synonym">LOC726793</name>
</gene>
<evidence type="ECO:0000256" key="2">
    <source>
        <dbReference type="SAM" id="MobiDB-lite"/>
    </source>
</evidence>
<reference evidence="4" key="1">
    <citation type="submission" date="2021-01" db="UniProtKB">
        <authorList>
            <consortium name="EnsemblMetazoa"/>
        </authorList>
    </citation>
    <scope>IDENTIFICATION</scope>
    <source>
        <strain evidence="4">DH4</strain>
    </source>
</reference>
<feature type="domain" description="Vitellogenin" evidence="3">
    <location>
        <begin position="56"/>
        <end position="300"/>
    </location>
</feature>
<dbReference type="AlphaFoldDB" id="A0A7M7KYL0"/>
<dbReference type="SUPFAM" id="SSF56968">
    <property type="entry name" value="Lipovitellin-phosvitin complex, beta-sheet shell regions"/>
    <property type="match status" value="1"/>
</dbReference>
<dbReference type="OrthoDB" id="7686199at2759"/>
<protein>
    <submittedName>
        <fullName evidence="6">Uncharacterized protein LOC726793 isoform X1</fullName>
    </submittedName>
</protein>
<sequence length="357" mass="39864">MGEAEGGGRCGRRCARSPSPLEGTEKPRGPWNVNRKNLTVPRFFLSAARVSLETPWIHGPEYTFHVQVNSTAIPEEGSYISIRLNVASKLVCQPKRFHALTCHFRESKADSYVTESLDPDAPAIPVSRVSRQEAYEINQDQFEIRFTEQGLDSLVVNENVQPRELDMIRVIVGQLNIGALVDEYDRTFELMENFTQGECVTMFTVERNTVAGLSRAGRDYVLETVFGLKDGQLVEIRKIRNLHMCTHNVPYFFGSAEGMKQMSDVVSTVSSSESHIAITSTEFISGTTNVITTSKVSEGMVTTLYENISVRLESILAASDDPPEVKDPELASMFIGRWLMENSMEEDDEDSSSSLEV</sequence>
<proteinExistence type="predicted"/>
<dbReference type="Pfam" id="PF01347">
    <property type="entry name" value="Vitellogenin_N"/>
    <property type="match status" value="1"/>
</dbReference>
<dbReference type="RefSeq" id="XP_026295047.1">
    <property type="nucleotide sequence ID" value="XM_026439262.1"/>
</dbReference>
<evidence type="ECO:0000256" key="1">
    <source>
        <dbReference type="ARBA" id="ARBA00022729"/>
    </source>
</evidence>
<evidence type="ECO:0000313" key="4">
    <source>
        <dbReference type="EnsemblMetazoa" id="XP_026295047"/>
    </source>
</evidence>
<dbReference type="Proteomes" id="UP000005203">
    <property type="component" value="Linkage group LG2"/>
</dbReference>
<feature type="region of interest" description="Disordered" evidence="2">
    <location>
        <begin position="1"/>
        <end position="33"/>
    </location>
</feature>
<evidence type="ECO:0000259" key="3">
    <source>
        <dbReference type="Pfam" id="PF01347"/>
    </source>
</evidence>
<dbReference type="Gene3D" id="2.30.230.10">
    <property type="entry name" value="Lipovitellin, beta-sheet shell regions, chain A"/>
    <property type="match status" value="1"/>
</dbReference>
<dbReference type="InterPro" id="IPR015816">
    <property type="entry name" value="Vitellinogen_b-sht_N"/>
</dbReference>
<evidence type="ECO:0000313" key="6">
    <source>
        <dbReference type="RefSeq" id="XP_026295047.1"/>
    </source>
</evidence>